<dbReference type="InterPro" id="IPR036291">
    <property type="entry name" value="NAD(P)-bd_dom_sf"/>
</dbReference>
<keyword evidence="2 3" id="KW-0560">Oxidoreductase</keyword>
<dbReference type="PROSITE" id="PS00061">
    <property type="entry name" value="ADH_SHORT"/>
    <property type="match status" value="1"/>
</dbReference>
<dbReference type="PRINTS" id="PR00081">
    <property type="entry name" value="GDHRDH"/>
</dbReference>
<dbReference type="Pfam" id="PF13561">
    <property type="entry name" value="adh_short_C2"/>
    <property type="match status" value="1"/>
</dbReference>
<keyword evidence="4" id="KW-1185">Reference proteome</keyword>
<dbReference type="AlphaFoldDB" id="W6RUK5"/>
<dbReference type="GO" id="GO:0004316">
    <property type="term" value="F:3-oxoacyl-[acyl-carrier-protein] reductase (NADPH) activity"/>
    <property type="evidence" value="ECO:0007669"/>
    <property type="project" value="UniProtKB-EC"/>
</dbReference>
<reference evidence="3 4" key="1">
    <citation type="submission" date="2013-11" db="EMBL/GenBank/DDBJ databases">
        <title>Complete genome sequence of Clostridum sp. M2/40.</title>
        <authorList>
            <person name="Wibberg D."/>
            <person name="Puehler A."/>
            <person name="Schlueter A."/>
        </authorList>
    </citation>
    <scope>NUCLEOTIDE SEQUENCE [LARGE SCALE GENOMIC DNA]</scope>
    <source>
        <strain evidence="4">M2/40</strain>
    </source>
</reference>
<proteinExistence type="inferred from homology"/>
<evidence type="ECO:0000313" key="3">
    <source>
        <dbReference type="EMBL" id="CDM68341.1"/>
    </source>
</evidence>
<dbReference type="InterPro" id="IPR002347">
    <property type="entry name" value="SDR_fam"/>
</dbReference>
<organism evidence="3 4">
    <name type="scientific">Clostridium bornimense</name>
    <dbReference type="NCBI Taxonomy" id="1216932"/>
    <lineage>
        <taxon>Bacteria</taxon>
        <taxon>Bacillati</taxon>
        <taxon>Bacillota</taxon>
        <taxon>Clostridia</taxon>
        <taxon>Eubacteriales</taxon>
        <taxon>Clostridiaceae</taxon>
        <taxon>Clostridium</taxon>
    </lineage>
</organism>
<dbReference type="PRINTS" id="PR00080">
    <property type="entry name" value="SDRFAMILY"/>
</dbReference>
<dbReference type="FunFam" id="3.40.50.720:FF:000084">
    <property type="entry name" value="Short-chain dehydrogenase reductase"/>
    <property type="match status" value="1"/>
</dbReference>
<dbReference type="eggNOG" id="COG1028">
    <property type="taxonomic scope" value="Bacteria"/>
</dbReference>
<dbReference type="SUPFAM" id="SSF51735">
    <property type="entry name" value="NAD(P)-binding Rossmann-fold domains"/>
    <property type="match status" value="1"/>
</dbReference>
<comment type="similarity">
    <text evidence="1">Belongs to the short-chain dehydrogenases/reductases (SDR) family.</text>
</comment>
<accession>W6RUK5</accession>
<dbReference type="NCBIfam" id="NF005559">
    <property type="entry name" value="PRK07231.1"/>
    <property type="match status" value="1"/>
</dbReference>
<dbReference type="PATRIC" id="fig|1216932.3.peg.1168"/>
<evidence type="ECO:0000313" key="4">
    <source>
        <dbReference type="Proteomes" id="UP000019426"/>
    </source>
</evidence>
<dbReference type="InterPro" id="IPR020904">
    <property type="entry name" value="Sc_DH/Rdtase_CS"/>
</dbReference>
<sequence>MKLDGKVALITGASKGIGKEISKEFIKNGATVIINYKNDTEYGDITFNELQQYGIVERFIGDVSNEEFVVSMIDSIISKYGKIDVLVNNAGISSFNMLVDTTISDFNNIMDINFKSVYLLSREVLRSMMYAKGVILNISSMWGEHGSSCETIYSASKGAINAFTKALSKEVSSMGVRVNAIAPGAIDTDMNKHFTEEEKKDIEEMCSLGRLGTAKEIAKVALFLCSDDSSFITGEIINVTGGKI</sequence>
<dbReference type="PANTHER" id="PTHR42760">
    <property type="entry name" value="SHORT-CHAIN DEHYDROGENASES/REDUCTASES FAMILY MEMBER"/>
    <property type="match status" value="1"/>
</dbReference>
<evidence type="ECO:0000256" key="1">
    <source>
        <dbReference type="ARBA" id="ARBA00006484"/>
    </source>
</evidence>
<dbReference type="RefSeq" id="WP_044037338.1">
    <property type="nucleotide sequence ID" value="NZ_HG917868.1"/>
</dbReference>
<dbReference type="Proteomes" id="UP000019426">
    <property type="component" value="Chromosome M2/40_rep1"/>
</dbReference>
<dbReference type="Gene3D" id="3.40.50.720">
    <property type="entry name" value="NAD(P)-binding Rossmann-like Domain"/>
    <property type="match status" value="1"/>
</dbReference>
<dbReference type="PANTHER" id="PTHR42760:SF133">
    <property type="entry name" value="3-OXOACYL-[ACYL-CARRIER-PROTEIN] REDUCTASE"/>
    <property type="match status" value="1"/>
</dbReference>
<dbReference type="HOGENOM" id="CLU_010194_1_2_9"/>
<dbReference type="KEGG" id="clt:CM240_1177"/>
<dbReference type="OrthoDB" id="9803333at2"/>
<evidence type="ECO:0000256" key="2">
    <source>
        <dbReference type="ARBA" id="ARBA00023002"/>
    </source>
</evidence>
<dbReference type="EMBL" id="HG917868">
    <property type="protein sequence ID" value="CDM68341.1"/>
    <property type="molecule type" value="Genomic_DNA"/>
</dbReference>
<name>W6RUK5_9CLOT</name>
<protein>
    <submittedName>
        <fullName evidence="3">3-oxoacyl-[acyl-carrier-protein] reductase FabG</fullName>
        <ecNumber evidence="3">1.1.1.100</ecNumber>
    </submittedName>
</protein>
<dbReference type="CDD" id="cd05233">
    <property type="entry name" value="SDR_c"/>
    <property type="match status" value="1"/>
</dbReference>
<dbReference type="STRING" id="1216932.CM240_1177"/>
<dbReference type="EC" id="1.1.1.100" evidence="3"/>
<gene>
    <name evidence="3" type="ORF">CM240_1177</name>
</gene>
<dbReference type="GO" id="GO:0008206">
    <property type="term" value="P:bile acid metabolic process"/>
    <property type="evidence" value="ECO:0007669"/>
    <property type="project" value="UniProtKB-ARBA"/>
</dbReference>